<feature type="compositionally biased region" description="Pro residues" evidence="1">
    <location>
        <begin position="378"/>
        <end position="399"/>
    </location>
</feature>
<evidence type="ECO:0000313" key="4">
    <source>
        <dbReference type="Proteomes" id="UP001519289"/>
    </source>
</evidence>
<dbReference type="EMBL" id="JAGGLG010000003">
    <property type="protein sequence ID" value="MBP2017200.1"/>
    <property type="molecule type" value="Genomic_DNA"/>
</dbReference>
<evidence type="ECO:0000313" key="3">
    <source>
        <dbReference type="EMBL" id="MBP2017200.1"/>
    </source>
</evidence>
<dbReference type="InterPro" id="IPR051922">
    <property type="entry name" value="Bact_Sporulation_Assoc"/>
</dbReference>
<accession>A0ABS4JNV8</accession>
<organism evidence="3 4">
    <name type="scientific">Symbiobacterium terraclitae</name>
    <dbReference type="NCBI Taxonomy" id="557451"/>
    <lineage>
        <taxon>Bacteria</taxon>
        <taxon>Bacillati</taxon>
        <taxon>Bacillota</taxon>
        <taxon>Clostridia</taxon>
        <taxon>Eubacteriales</taxon>
        <taxon>Symbiobacteriaceae</taxon>
        <taxon>Symbiobacterium</taxon>
    </lineage>
</organism>
<evidence type="ECO:0000259" key="2">
    <source>
        <dbReference type="Pfam" id="PF08486"/>
    </source>
</evidence>
<feature type="domain" description="Sporulation stage II protein D amidase enhancer LytB N-terminal" evidence="2">
    <location>
        <begin position="137"/>
        <end position="226"/>
    </location>
</feature>
<dbReference type="NCBIfam" id="TIGR02669">
    <property type="entry name" value="SpoIID_LytB"/>
    <property type="match status" value="1"/>
</dbReference>
<feature type="region of interest" description="Disordered" evidence="1">
    <location>
        <begin position="452"/>
        <end position="520"/>
    </location>
</feature>
<feature type="compositionally biased region" description="Pro residues" evidence="1">
    <location>
        <begin position="485"/>
        <end position="501"/>
    </location>
</feature>
<proteinExistence type="predicted"/>
<dbReference type="PANTHER" id="PTHR30032">
    <property type="entry name" value="N-ACETYLMURAMOYL-L-ALANINE AMIDASE-RELATED"/>
    <property type="match status" value="1"/>
</dbReference>
<feature type="compositionally biased region" description="Acidic residues" evidence="1">
    <location>
        <begin position="361"/>
        <end position="377"/>
    </location>
</feature>
<dbReference type="Pfam" id="PF08486">
    <property type="entry name" value="SpoIID"/>
    <property type="match status" value="1"/>
</dbReference>
<dbReference type="RefSeq" id="WP_209465348.1">
    <property type="nucleotide sequence ID" value="NZ_JAGGLG010000003.1"/>
</dbReference>
<evidence type="ECO:0000256" key="1">
    <source>
        <dbReference type="SAM" id="MobiDB-lite"/>
    </source>
</evidence>
<dbReference type="Proteomes" id="UP001519289">
    <property type="component" value="Unassembled WGS sequence"/>
</dbReference>
<dbReference type="InterPro" id="IPR013693">
    <property type="entry name" value="SpoIID/LytB_N"/>
</dbReference>
<comment type="caution">
    <text evidence="3">The sequence shown here is derived from an EMBL/GenBank/DDBJ whole genome shotgun (WGS) entry which is preliminary data.</text>
</comment>
<keyword evidence="4" id="KW-1185">Reference proteome</keyword>
<dbReference type="PANTHER" id="PTHR30032:SF4">
    <property type="entry name" value="AMIDASE ENHANCER"/>
    <property type="match status" value="1"/>
</dbReference>
<protein>
    <submittedName>
        <fullName evidence="3">Stage II sporulation protein D</fullName>
    </submittedName>
</protein>
<feature type="region of interest" description="Disordered" evidence="1">
    <location>
        <begin position="338"/>
        <end position="401"/>
    </location>
</feature>
<sequence length="558" mass="58006">MRTLSALAAVVVGAVLLAASAVVPGAWIPTAAAGEAVGAVPAPPSENPVRVGLAWGQWAAEVSASAGLWIVADGAVQGQVDPGVPVGLVVQDGGVYVDAIPAWFAGAVRLVPDPAGYIRFQGREYRGEIEAVPTAAGTLSIVNVVNLEDYLLAVVPAEMDHTWPLEALKAQAVAARSYTLANLGKRAADGFDLRNNTDDQVYYGIAYERPSTTQAVHETAGQVVTYQGRVVSTHFHSSSGGHTENNEDIWTGGTPVAYLRGVIDYDDVPGNRYTSWDYEFSIEEFSQRLNQAGYAVGSVTSVTPGAPGASGRPTTWVVTGTGGTRTLTMQQMRMALGLPAPPSSVSLAGPGFDPAGPEPQPEPEPEPDPEPEPEPEPEPQQPQPQPQPQPEPRPEPQPLPVAVVGADGLVMARAVSGSFAVGAGGVARLLDGPVAVAGGDAYGVAGIVPRTGSATASRGERPDPGTPAQQPPVPEQPARIEQPAPQQPSPQQPTPQQPTPQQPALREPQAPTSVVITGSGHGHGVGLSQWGAHGMALQGKTYVEILTHYYTGTKVETR</sequence>
<gene>
    <name evidence="3" type="ORF">J2Z79_000574</name>
</gene>
<reference evidence="3 4" key="1">
    <citation type="submission" date="2021-03" db="EMBL/GenBank/DDBJ databases">
        <title>Genomic Encyclopedia of Type Strains, Phase IV (KMG-IV): sequencing the most valuable type-strain genomes for metagenomic binning, comparative biology and taxonomic classification.</title>
        <authorList>
            <person name="Goeker M."/>
        </authorList>
    </citation>
    <scope>NUCLEOTIDE SEQUENCE [LARGE SCALE GENOMIC DNA]</scope>
    <source>
        <strain evidence="3 4">DSM 27138</strain>
    </source>
</reference>
<name>A0ABS4JNV8_9FIRM</name>
<dbReference type="InterPro" id="IPR013486">
    <property type="entry name" value="SpoIID/LytB"/>
</dbReference>